<reference evidence="1 2" key="1">
    <citation type="submission" date="2019-05" db="EMBL/GenBank/DDBJ databases">
        <title>Complete genome sequence of Pseudoalteromonas sp. 16-SW-7(T) isolated from the Okhotsk Sea, Russia.</title>
        <authorList>
            <person name="Nguyen T.H."/>
            <person name="Nedashkovskaya O.I."/>
            <person name="Kim S.-G."/>
        </authorList>
    </citation>
    <scope>NUCLEOTIDE SEQUENCE [LARGE SCALE GENOMIC DNA]</scope>
    <source>
        <strain evidence="1 2">16-SW-7</strain>
    </source>
</reference>
<dbReference type="AlphaFoldDB" id="A0A4P9J5V1"/>
<proteinExistence type="predicted"/>
<gene>
    <name evidence="1" type="ORF">FFU37_18000</name>
</gene>
<organism evidence="1 2">
    <name type="scientific">Pseudoalteromonas distincta</name>
    <dbReference type="NCBI Taxonomy" id="77608"/>
    <lineage>
        <taxon>Bacteria</taxon>
        <taxon>Pseudomonadati</taxon>
        <taxon>Pseudomonadota</taxon>
        <taxon>Gammaproteobacteria</taxon>
        <taxon>Alteromonadales</taxon>
        <taxon>Pseudoalteromonadaceae</taxon>
        <taxon>Pseudoalteromonas</taxon>
    </lineage>
</organism>
<dbReference type="EMBL" id="CP040559">
    <property type="protein sequence ID" value="QCU76363.1"/>
    <property type="molecule type" value="Genomic_DNA"/>
</dbReference>
<dbReference type="KEGG" id="pdv:FFU37_18000"/>
<dbReference type="Proteomes" id="UP000310065">
    <property type="component" value="Chromosome S1"/>
</dbReference>
<name>A0A4P9J5V1_9GAMM</name>
<evidence type="ECO:0008006" key="3">
    <source>
        <dbReference type="Google" id="ProtNLM"/>
    </source>
</evidence>
<protein>
    <recommendedName>
        <fullName evidence="3">Core-binding (CB) domain-containing protein</fullName>
    </recommendedName>
</protein>
<dbReference type="RefSeq" id="WP_138490190.1">
    <property type="nucleotide sequence ID" value="NZ_CP040559.1"/>
</dbReference>
<dbReference type="GeneID" id="88777565"/>
<evidence type="ECO:0000313" key="2">
    <source>
        <dbReference type="Proteomes" id="UP000310065"/>
    </source>
</evidence>
<accession>A0A4P9J5V1</accession>
<evidence type="ECO:0000313" key="1">
    <source>
        <dbReference type="EMBL" id="QCU76363.1"/>
    </source>
</evidence>
<sequence length="98" mass="10957">MIQIQHLSKYKEYIKKCGVGDNDVVADSRKSYISYLNGVSKHLNITISPSILSNENDVFELSNRLAEAKQVSPKTIKNYGAAMKMYVNMVSSLGLKNN</sequence>